<organism evidence="4">
    <name type="scientific">Caenorhabditis brenneri</name>
    <name type="common">Nematode worm</name>
    <dbReference type="NCBI Taxonomy" id="135651"/>
    <lineage>
        <taxon>Eukaryota</taxon>
        <taxon>Metazoa</taxon>
        <taxon>Ecdysozoa</taxon>
        <taxon>Nematoda</taxon>
        <taxon>Chromadorea</taxon>
        <taxon>Rhabditida</taxon>
        <taxon>Rhabditina</taxon>
        <taxon>Rhabditomorpha</taxon>
        <taxon>Rhabditoidea</taxon>
        <taxon>Rhabditidae</taxon>
        <taxon>Peloderinae</taxon>
        <taxon>Caenorhabditis</taxon>
    </lineage>
</organism>
<sequence>MKNFLISLFVTFSLIIQFSGSLSEGNENSGIVCPPNEEWVRCGSCEGECGLPDPPCFRNCKPSRCECRLRDGFRRNREGECVVCDGGAPAKEGNNMYYWLLETRAARNNRNFFPVPSY</sequence>
<evidence type="ECO:0000256" key="1">
    <source>
        <dbReference type="ARBA" id="ARBA00022900"/>
    </source>
</evidence>
<feature type="chain" id="PRO_5003406289" evidence="2">
    <location>
        <begin position="24"/>
        <end position="118"/>
    </location>
</feature>
<keyword evidence="2" id="KW-0732">Signal</keyword>
<dbReference type="HOGENOM" id="CLU_2075218_0_0_1"/>
<reference evidence="4" key="1">
    <citation type="submission" date="2011-07" db="EMBL/GenBank/DDBJ databases">
        <authorList>
            <consortium name="Caenorhabditis brenneri Sequencing and Analysis Consortium"/>
            <person name="Wilson R.K."/>
        </authorList>
    </citation>
    <scope>NUCLEOTIDE SEQUENCE [LARGE SCALE GENOMIC DNA]</scope>
    <source>
        <strain evidence="4">PB2801</strain>
    </source>
</reference>
<gene>
    <name evidence="3" type="primary">Cbn-isl-1</name>
    <name evidence="3" type="ORF">CAEBREN_25352</name>
</gene>
<evidence type="ECO:0000313" key="3">
    <source>
        <dbReference type="EMBL" id="EGT45073.1"/>
    </source>
</evidence>
<dbReference type="OrthoDB" id="5788972at2759"/>
<accession>G0P4S6</accession>
<dbReference type="SUPFAM" id="SSF57567">
    <property type="entry name" value="Serine protease inhibitors"/>
    <property type="match status" value="1"/>
</dbReference>
<proteinExistence type="predicted"/>
<feature type="signal peptide" evidence="2">
    <location>
        <begin position="1"/>
        <end position="23"/>
    </location>
</feature>
<dbReference type="GO" id="GO:0004867">
    <property type="term" value="F:serine-type endopeptidase inhibitor activity"/>
    <property type="evidence" value="ECO:0007669"/>
    <property type="project" value="UniProtKB-KW"/>
</dbReference>
<evidence type="ECO:0000313" key="4">
    <source>
        <dbReference type="Proteomes" id="UP000008068"/>
    </source>
</evidence>
<dbReference type="CDD" id="cd19941">
    <property type="entry name" value="TIL"/>
    <property type="match status" value="1"/>
</dbReference>
<protein>
    <submittedName>
        <fullName evidence="3">CBN-ISL-1 protein</fullName>
    </submittedName>
</protein>
<keyword evidence="4" id="KW-1185">Reference proteome</keyword>
<keyword evidence="1" id="KW-0722">Serine protease inhibitor</keyword>
<keyword evidence="1" id="KW-0646">Protease inhibitor</keyword>
<dbReference type="AlphaFoldDB" id="G0P4S6"/>
<dbReference type="EMBL" id="GL380067">
    <property type="protein sequence ID" value="EGT45073.1"/>
    <property type="molecule type" value="Genomic_DNA"/>
</dbReference>
<dbReference type="Proteomes" id="UP000008068">
    <property type="component" value="Unassembled WGS sequence"/>
</dbReference>
<evidence type="ECO:0000256" key="2">
    <source>
        <dbReference type="SAM" id="SignalP"/>
    </source>
</evidence>
<name>G0P4S6_CAEBE</name>
<dbReference type="InParanoid" id="G0P4S6"/>
<dbReference type="InterPro" id="IPR036084">
    <property type="entry name" value="Ser_inhib-like_sf"/>
</dbReference>
<dbReference type="Gene3D" id="2.10.25.10">
    <property type="entry name" value="Laminin"/>
    <property type="match status" value="1"/>
</dbReference>